<keyword evidence="3 6" id="KW-0067">ATP-binding</keyword>
<dbReference type="Pfam" id="PF00225">
    <property type="entry name" value="Kinesin"/>
    <property type="match status" value="2"/>
</dbReference>
<dbReference type="GO" id="GO:0003777">
    <property type="term" value="F:microtubule motor activity"/>
    <property type="evidence" value="ECO:0007669"/>
    <property type="project" value="InterPro"/>
</dbReference>
<dbReference type="Proteomes" id="UP000277300">
    <property type="component" value="Unassembled WGS sequence"/>
</dbReference>
<dbReference type="PRINTS" id="PR00380">
    <property type="entry name" value="KINESINHEAVY"/>
</dbReference>
<dbReference type="EMBL" id="MBAD02001078">
    <property type="protein sequence ID" value="RLN58919.1"/>
    <property type="molecule type" value="Genomic_DNA"/>
</dbReference>
<organism evidence="12 13">
    <name type="scientific">Phytophthora kernoviae</name>
    <dbReference type="NCBI Taxonomy" id="325452"/>
    <lineage>
        <taxon>Eukaryota</taxon>
        <taxon>Sar</taxon>
        <taxon>Stramenopiles</taxon>
        <taxon>Oomycota</taxon>
        <taxon>Peronosporomycetes</taxon>
        <taxon>Peronosporales</taxon>
        <taxon>Peronosporaceae</taxon>
        <taxon>Phytophthora</taxon>
    </lineage>
</organism>
<feature type="coiled-coil region" evidence="8">
    <location>
        <begin position="442"/>
        <end position="469"/>
    </location>
</feature>
<comment type="caution">
    <text evidence="12">The sequence shown here is derived from an EMBL/GenBank/DDBJ whole genome shotgun (WGS) entry which is preliminary data.</text>
</comment>
<dbReference type="InterPro" id="IPR001752">
    <property type="entry name" value="Kinesin_motor_dom"/>
</dbReference>
<keyword evidence="5 6" id="KW-0505">Motor protein</keyword>
<evidence type="ECO:0000313" key="11">
    <source>
        <dbReference type="EMBL" id="RLN58919.1"/>
    </source>
</evidence>
<evidence type="ECO:0000256" key="8">
    <source>
        <dbReference type="SAM" id="Coils"/>
    </source>
</evidence>
<dbReference type="PROSITE" id="PS00411">
    <property type="entry name" value="KINESIN_MOTOR_1"/>
    <property type="match status" value="1"/>
</dbReference>
<sequence>MPPVPSSSEKSASGGRKASSELEVDPIMADKTSPESVTGATALPPARRGGTSENIQVFIRIRPLINRETVNEQLAGSHSIRATDHQTIEVRTSESTIKCSYDAVFDHTFSQEQVYARVHECTESFLQGFNSTLFAYGQTGSGKSFTMFGSETDFSRYRPGLQNSQAGIIPRAIKEIFAATVQMEVDAQATVFCSFAQIYNEQIFDLLRDTQMSTPLEIHEDRQNGIFVEGLSEYAVRGVGDCLQLLQAGEQNRARRKDGTVLKSKFNLVDLAGSEKWNMSTEMQGFHISEMTNINLSLHTLGRCIAALSTKSKGASSHVPYRDSKLTRLLQDSLGGNTKTKIIATLSPSLDCVEESISTLKFADRAKKVMVMVRVNEQREIDPAYVEKLQEEIEQLREVVRLLRLPGNAGPGNDDDGSGSGNNNDIHEEDGEQASDGLKARVVRLVHENMELKHQHEKQQKELEKLRLQSGSTMMPNAIDPQILQTKQHLENSMRQLKDASDRFFRFEIEEEELKAIHSRLFQGIQSMPM</sequence>
<evidence type="ECO:0000256" key="4">
    <source>
        <dbReference type="ARBA" id="ARBA00023054"/>
    </source>
</evidence>
<dbReference type="SUPFAM" id="SSF52540">
    <property type="entry name" value="P-loop containing nucleoside triphosphate hydrolases"/>
    <property type="match status" value="1"/>
</dbReference>
<dbReference type="SMART" id="SM00129">
    <property type="entry name" value="KISc"/>
    <property type="match status" value="1"/>
</dbReference>
<evidence type="ECO:0000313" key="12">
    <source>
        <dbReference type="EMBL" id="RLN69516.1"/>
    </source>
</evidence>
<dbReference type="PROSITE" id="PS50067">
    <property type="entry name" value="KINESIN_MOTOR_2"/>
    <property type="match status" value="1"/>
</dbReference>
<comment type="similarity">
    <text evidence="6 7">Belongs to the TRAFAC class myosin-kinesin ATPase superfamily. Kinesin family.</text>
</comment>
<feature type="domain" description="Kinesin motor" evidence="10">
    <location>
        <begin position="54"/>
        <end position="369"/>
    </location>
</feature>
<evidence type="ECO:0000259" key="10">
    <source>
        <dbReference type="PROSITE" id="PS50067"/>
    </source>
</evidence>
<dbReference type="GO" id="GO:0005874">
    <property type="term" value="C:microtubule"/>
    <property type="evidence" value="ECO:0007669"/>
    <property type="project" value="UniProtKB-KW"/>
</dbReference>
<dbReference type="PANTHER" id="PTHR47968:SF36">
    <property type="entry name" value="KINESIN HEAVY CHAIN ISOFORM X1"/>
    <property type="match status" value="1"/>
</dbReference>
<feature type="region of interest" description="Disordered" evidence="9">
    <location>
        <begin position="1"/>
        <end position="49"/>
    </location>
</feature>
<dbReference type="GO" id="GO:0008017">
    <property type="term" value="F:microtubule binding"/>
    <property type="evidence" value="ECO:0007669"/>
    <property type="project" value="InterPro"/>
</dbReference>
<evidence type="ECO:0000313" key="13">
    <source>
        <dbReference type="Proteomes" id="UP000277300"/>
    </source>
</evidence>
<dbReference type="CDD" id="cd00106">
    <property type="entry name" value="KISc"/>
    <property type="match status" value="1"/>
</dbReference>
<gene>
    <name evidence="11" type="ORF">BBJ29_000176</name>
    <name evidence="12" type="ORF">BBP00_00000353</name>
</gene>
<keyword evidence="2 6" id="KW-0547">Nucleotide-binding</keyword>
<feature type="binding site" evidence="6">
    <location>
        <begin position="137"/>
        <end position="144"/>
    </location>
    <ligand>
        <name>ATP</name>
        <dbReference type="ChEBI" id="CHEBI:30616"/>
    </ligand>
</feature>
<evidence type="ECO:0000256" key="2">
    <source>
        <dbReference type="ARBA" id="ARBA00022741"/>
    </source>
</evidence>
<dbReference type="InterPro" id="IPR036961">
    <property type="entry name" value="Kinesin_motor_dom_sf"/>
</dbReference>
<keyword evidence="1 7" id="KW-0493">Microtubule</keyword>
<evidence type="ECO:0000256" key="1">
    <source>
        <dbReference type="ARBA" id="ARBA00022701"/>
    </source>
</evidence>
<dbReference type="InterPro" id="IPR019821">
    <property type="entry name" value="Kinesin_motor_CS"/>
</dbReference>
<name>A0A3F2S4G7_9STRA</name>
<evidence type="ECO:0000256" key="6">
    <source>
        <dbReference type="PROSITE-ProRule" id="PRU00283"/>
    </source>
</evidence>
<dbReference type="InterPro" id="IPR027640">
    <property type="entry name" value="Kinesin-like_fam"/>
</dbReference>
<dbReference type="PANTHER" id="PTHR47968">
    <property type="entry name" value="CENTROMERE PROTEIN E"/>
    <property type="match status" value="1"/>
</dbReference>
<feature type="region of interest" description="Disordered" evidence="9">
    <location>
        <begin position="407"/>
        <end position="434"/>
    </location>
</feature>
<dbReference type="Gene3D" id="3.40.850.10">
    <property type="entry name" value="Kinesin motor domain"/>
    <property type="match status" value="2"/>
</dbReference>
<dbReference type="InterPro" id="IPR027417">
    <property type="entry name" value="P-loop_NTPase"/>
</dbReference>
<dbReference type="AlphaFoldDB" id="A0A3F2S4G7"/>
<dbReference type="OrthoDB" id="123929at2759"/>
<evidence type="ECO:0000256" key="3">
    <source>
        <dbReference type="ARBA" id="ARBA00022840"/>
    </source>
</evidence>
<keyword evidence="4 8" id="KW-0175">Coiled coil</keyword>
<dbReference type="GO" id="GO:0005524">
    <property type="term" value="F:ATP binding"/>
    <property type="evidence" value="ECO:0007669"/>
    <property type="project" value="UniProtKB-UniRule"/>
</dbReference>
<dbReference type="GO" id="GO:0007018">
    <property type="term" value="P:microtubule-based movement"/>
    <property type="evidence" value="ECO:0007669"/>
    <property type="project" value="InterPro"/>
</dbReference>
<evidence type="ECO:0000256" key="9">
    <source>
        <dbReference type="SAM" id="MobiDB-lite"/>
    </source>
</evidence>
<evidence type="ECO:0000313" key="14">
    <source>
        <dbReference type="Proteomes" id="UP000284657"/>
    </source>
</evidence>
<proteinExistence type="inferred from homology"/>
<dbReference type="Proteomes" id="UP000284657">
    <property type="component" value="Unassembled WGS sequence"/>
</dbReference>
<evidence type="ECO:0000256" key="5">
    <source>
        <dbReference type="ARBA" id="ARBA00023175"/>
    </source>
</evidence>
<evidence type="ECO:0000256" key="7">
    <source>
        <dbReference type="RuleBase" id="RU000394"/>
    </source>
</evidence>
<protein>
    <recommendedName>
        <fullName evidence="7">Kinesin-like protein</fullName>
    </recommendedName>
</protein>
<feature type="compositionally biased region" description="Polar residues" evidence="9">
    <location>
        <begin position="1"/>
        <end position="11"/>
    </location>
</feature>
<dbReference type="EMBL" id="MBDO02000004">
    <property type="protein sequence ID" value="RLN69516.1"/>
    <property type="molecule type" value="Genomic_DNA"/>
</dbReference>
<accession>A0A3F2S4G7</accession>
<reference evidence="13 14" key="1">
    <citation type="submission" date="2018-07" db="EMBL/GenBank/DDBJ databases">
        <title>Genome sequencing of oomycete isolates from Chile give support for New Zealand origin for Phytophthora kernoviae and make available the first Nothophytophthora sp. genome.</title>
        <authorList>
            <person name="Studholme D.J."/>
            <person name="Sanfuentes E."/>
            <person name="Panda P."/>
            <person name="Hill R."/>
            <person name="Sambles C."/>
            <person name="Grant M."/>
            <person name="Williams N.M."/>
            <person name="Mcdougal R.L."/>
        </authorList>
    </citation>
    <scope>NUCLEOTIDE SEQUENCE [LARGE SCALE GENOMIC DNA]</scope>
    <source>
        <strain evidence="12">Chile6</strain>
        <strain evidence="11">Chile7</strain>
    </source>
</reference>